<dbReference type="RefSeq" id="WP_101176260.1">
    <property type="nucleotide sequence ID" value="NZ_PISE01000011.1"/>
</dbReference>
<protein>
    <recommendedName>
        <fullName evidence="4">ABC transporter permease</fullName>
    </recommendedName>
</protein>
<evidence type="ECO:0000313" key="3">
    <source>
        <dbReference type="Proteomes" id="UP000233375"/>
    </source>
</evidence>
<dbReference type="AlphaFoldDB" id="A0A2N0Z5K2"/>
<feature type="transmembrane region" description="Helical" evidence="1">
    <location>
        <begin position="110"/>
        <end position="129"/>
    </location>
</feature>
<accession>A0A2N0Z5K2</accession>
<proteinExistence type="predicted"/>
<comment type="caution">
    <text evidence="2">The sequence shown here is derived from an EMBL/GenBank/DDBJ whole genome shotgun (WGS) entry which is preliminary data.</text>
</comment>
<gene>
    <name evidence="2" type="ORF">CWS01_05925</name>
</gene>
<dbReference type="Proteomes" id="UP000233375">
    <property type="component" value="Unassembled WGS sequence"/>
</dbReference>
<feature type="transmembrane region" description="Helical" evidence="1">
    <location>
        <begin position="150"/>
        <end position="169"/>
    </location>
</feature>
<evidence type="ECO:0000313" key="2">
    <source>
        <dbReference type="EMBL" id="PKG24783.1"/>
    </source>
</evidence>
<feature type="transmembrane region" description="Helical" evidence="1">
    <location>
        <begin position="286"/>
        <end position="308"/>
    </location>
</feature>
<dbReference type="Pfam" id="PF12679">
    <property type="entry name" value="ABC2_membrane_2"/>
    <property type="match status" value="1"/>
</dbReference>
<organism evidence="2 3">
    <name type="scientific">Niallia nealsonii</name>
    <dbReference type="NCBI Taxonomy" id="115979"/>
    <lineage>
        <taxon>Bacteria</taxon>
        <taxon>Bacillati</taxon>
        <taxon>Bacillota</taxon>
        <taxon>Bacilli</taxon>
        <taxon>Bacillales</taxon>
        <taxon>Bacillaceae</taxon>
        <taxon>Niallia</taxon>
    </lineage>
</organism>
<dbReference type="PANTHER" id="PTHR37305:SF1">
    <property type="entry name" value="MEMBRANE PROTEIN"/>
    <property type="match status" value="1"/>
</dbReference>
<reference evidence="2 3" key="1">
    <citation type="journal article" date="2003" name="Int. J. Syst. Evol. Microbiol.">
        <title>Bacillus nealsonii sp. nov., isolated from a spacecraft-assembly facility, whose spores are gamma-radiation resistant.</title>
        <authorList>
            <person name="Venkateswaran K."/>
            <person name="Kempf M."/>
            <person name="Chen F."/>
            <person name="Satomi M."/>
            <person name="Nicholson W."/>
            <person name="Kern R."/>
        </authorList>
    </citation>
    <scope>NUCLEOTIDE SEQUENCE [LARGE SCALE GENOMIC DNA]</scope>
    <source>
        <strain evidence="2 3">FO-92</strain>
    </source>
</reference>
<feature type="transmembrane region" description="Helical" evidence="1">
    <location>
        <begin position="210"/>
        <end position="231"/>
    </location>
</feature>
<keyword evidence="1" id="KW-0812">Transmembrane</keyword>
<dbReference type="EMBL" id="PISE01000011">
    <property type="protein sequence ID" value="PKG24783.1"/>
    <property type="molecule type" value="Genomic_DNA"/>
</dbReference>
<name>A0A2N0Z5K2_9BACI</name>
<sequence length="315" mass="34619">MLGGAVKNELVKLYKKKRLHVIAGILIFFAVLMMVIDYFDDSSAKGENWKEPLVTQTEELNNYISTLDKHSTEYKEMVKQRDKLEFQLEHNVNPEVEGAAGSAISSVSGMFIKIVLPVLIVIITADIIAGEASNGTLKSILVSPIGRSNILFSKWIAAIIVSIGAMLLSDLLTYLSAIPKNGLGDWNSLIVVGEETLKAIPIWQYMLQGLLLNIIVILTLCSVFILISVLFHTVTTSISLSICLVVFGGILSSLQGKLDLLKYLFILNLDIGAHLTGDFDLQNTSLLLSSSVMIVTMIVSIYLSFAFFTKKDMLV</sequence>
<dbReference type="PANTHER" id="PTHR37305">
    <property type="entry name" value="INTEGRAL MEMBRANE PROTEIN-RELATED"/>
    <property type="match status" value="1"/>
</dbReference>
<dbReference type="GO" id="GO:0005886">
    <property type="term" value="C:plasma membrane"/>
    <property type="evidence" value="ECO:0007669"/>
    <property type="project" value="UniProtKB-SubCell"/>
</dbReference>
<feature type="transmembrane region" description="Helical" evidence="1">
    <location>
        <begin position="21"/>
        <end position="39"/>
    </location>
</feature>
<dbReference type="GO" id="GO:0140359">
    <property type="term" value="F:ABC-type transporter activity"/>
    <property type="evidence" value="ECO:0007669"/>
    <property type="project" value="InterPro"/>
</dbReference>
<keyword evidence="1" id="KW-1133">Transmembrane helix</keyword>
<evidence type="ECO:0000256" key="1">
    <source>
        <dbReference type="SAM" id="Phobius"/>
    </source>
</evidence>
<feature type="transmembrane region" description="Helical" evidence="1">
    <location>
        <begin position="238"/>
        <end position="255"/>
    </location>
</feature>
<dbReference type="OrthoDB" id="8613028at2"/>
<keyword evidence="3" id="KW-1185">Reference proteome</keyword>
<evidence type="ECO:0008006" key="4">
    <source>
        <dbReference type="Google" id="ProtNLM"/>
    </source>
</evidence>
<keyword evidence="1" id="KW-0472">Membrane</keyword>